<dbReference type="Pfam" id="PF03961">
    <property type="entry name" value="FapA"/>
    <property type="match status" value="1"/>
</dbReference>
<dbReference type="InterPro" id="IPR005646">
    <property type="entry name" value="FapA"/>
</dbReference>
<accession>A0A6S7A0P6</accession>
<evidence type="ECO:0000259" key="3">
    <source>
        <dbReference type="Pfam" id="PF20250"/>
    </source>
</evidence>
<feature type="compositionally biased region" description="Acidic residues" evidence="2">
    <location>
        <begin position="68"/>
        <end position="77"/>
    </location>
</feature>
<dbReference type="Pfam" id="PF20250">
    <property type="entry name" value="FapA_N"/>
    <property type="match status" value="1"/>
</dbReference>
<dbReference type="PANTHER" id="PTHR38032">
    <property type="entry name" value="POLYMERASE-RELATED"/>
    <property type="match status" value="1"/>
</dbReference>
<keyword evidence="1" id="KW-0175">Coiled coil</keyword>
<dbReference type="InterPro" id="IPR046865">
    <property type="entry name" value="FapA_b_solenoid"/>
</dbReference>
<dbReference type="EMBL" id="CADIJX010000012">
    <property type="protein sequence ID" value="CAB3704103.1"/>
    <property type="molecule type" value="Genomic_DNA"/>
</dbReference>
<reference evidence="4 5" key="1">
    <citation type="submission" date="2020-04" db="EMBL/GenBank/DDBJ databases">
        <authorList>
            <person name="De Canck E."/>
        </authorList>
    </citation>
    <scope>NUCLEOTIDE SEQUENCE [LARGE SCALE GENOMIC DNA]</scope>
    <source>
        <strain evidence="4 5">LMG 3431</strain>
    </source>
</reference>
<feature type="compositionally biased region" description="Low complexity" evidence="2">
    <location>
        <begin position="58"/>
        <end position="67"/>
    </location>
</feature>
<proteinExistence type="predicted"/>
<evidence type="ECO:0000313" key="4">
    <source>
        <dbReference type="EMBL" id="CAB3704103.1"/>
    </source>
</evidence>
<feature type="region of interest" description="Disordered" evidence="2">
    <location>
        <begin position="58"/>
        <end position="77"/>
    </location>
</feature>
<feature type="domain" description="Flagellar Assembly Protein A N-terminal region" evidence="3">
    <location>
        <begin position="151"/>
        <end position="320"/>
    </location>
</feature>
<evidence type="ECO:0000256" key="1">
    <source>
        <dbReference type="SAM" id="Coils"/>
    </source>
</evidence>
<organism evidence="4 5">
    <name type="scientific">Achromobacter pestifer</name>
    <dbReference type="NCBI Taxonomy" id="1353889"/>
    <lineage>
        <taxon>Bacteria</taxon>
        <taxon>Pseudomonadati</taxon>
        <taxon>Pseudomonadota</taxon>
        <taxon>Betaproteobacteria</taxon>
        <taxon>Burkholderiales</taxon>
        <taxon>Alcaligenaceae</taxon>
        <taxon>Achromobacter</taxon>
    </lineage>
</organism>
<sequence>MNLAAPRQAGEVEMDAENTLQLVLDANTNVLTAIYTPPPRPDAPAPDDDNALAAEAATDATRTANDEAALEPDADTDVAVDTDVDTDVDVATAPIVNLDLPNWDMLTAAAVAQGWTAEALDNHAVLAFIDRCRSAAEPVHFPVGQVVDGSFELELDPTRMAALLTLHPPKGGQPVTLDMLRHAVTDRGIVHGVLNQAMAEAVEQGRHATVMIAQGTPPTRGTPTRFESLLDRLKPRAQEIDELAQVDYRDLGSLLLVSPGTPLMRRVPPLPGVDGTNVLGEPVLPDEMPDTPFSKDISGVEVDPEDPLLLRATIAGTPTLISQGVQVNPMVEVDAVNLSTGNITFEGSLQVRGDIAATMEVRVTGDVVVNGTIEAALVEAGGSVTVKGGIIGMAEALQDATATARTAHIVCGGALKAKFIENAIISAGRDVEVEREIRQSSIAAGGSVLVGPPNTQQSAITGGQTRALNAVRAGTIGSPSGIPTLVQAGLDPHADIKRSALTRKRLKMNEEKAKLEQLLMFLQANPQRAPGDVVERARNTHGKLTGDLLALDEDEAQLVRDLQPLHTAIITATRRFCSGARIQLGNKVQEFLEDQVGGKAGLEEGEIVIR</sequence>
<gene>
    <name evidence="4" type="ORF">LMG3431_05589</name>
</gene>
<evidence type="ECO:0000313" key="5">
    <source>
        <dbReference type="Proteomes" id="UP000494108"/>
    </source>
</evidence>
<name>A0A6S7A0P6_9BURK</name>
<dbReference type="PANTHER" id="PTHR38032:SF1">
    <property type="entry name" value="RNA-BINDING PROTEIN KHPB N-TERMINAL DOMAIN-CONTAINING PROTEIN"/>
    <property type="match status" value="1"/>
</dbReference>
<keyword evidence="5" id="KW-1185">Reference proteome</keyword>
<feature type="coiled-coil region" evidence="1">
    <location>
        <begin position="498"/>
        <end position="525"/>
    </location>
</feature>
<dbReference type="AlphaFoldDB" id="A0A6S7A0P6"/>
<dbReference type="Proteomes" id="UP000494108">
    <property type="component" value="Unassembled WGS sequence"/>
</dbReference>
<protein>
    <recommendedName>
        <fullName evidence="3">Flagellar Assembly Protein A N-terminal region domain-containing protein</fullName>
    </recommendedName>
</protein>
<dbReference type="InterPro" id="IPR046866">
    <property type="entry name" value="FapA_N"/>
</dbReference>
<evidence type="ECO:0000256" key="2">
    <source>
        <dbReference type="SAM" id="MobiDB-lite"/>
    </source>
</evidence>